<keyword evidence="1" id="KW-0472">Membrane</keyword>
<dbReference type="EMBL" id="JWHT01000028">
    <property type="protein sequence ID" value="KIU24493.1"/>
    <property type="molecule type" value="Genomic_DNA"/>
</dbReference>
<keyword evidence="1" id="KW-1133">Transmembrane helix</keyword>
<dbReference type="Proteomes" id="UP000244870">
    <property type="component" value="Chromosome"/>
</dbReference>
<dbReference type="EMBL" id="JWHU01000023">
    <property type="protein sequence ID" value="KIU20294.1"/>
    <property type="molecule type" value="Genomic_DNA"/>
</dbReference>
<dbReference type="GeneID" id="66962061"/>
<accession>A0A0D1K5L5</accession>
<reference evidence="5 9" key="2">
    <citation type="submission" date="2017-04" db="EMBL/GenBank/DDBJ databases">
        <title>The genome sequence of Weissella cibaria isolated from wild Drosophila.</title>
        <authorList>
            <person name="Ricks N.J."/>
            <person name="Carroll C."/>
            <person name="Walters A."/>
            <person name="Newell P.D."/>
            <person name="Chaston J.M."/>
        </authorList>
    </citation>
    <scope>NUCLEOTIDE SEQUENCE [LARGE SCALE GENOMIC DNA]</scope>
    <source>
        <strain evidence="5 9">DmW_103</strain>
    </source>
</reference>
<feature type="transmembrane region" description="Helical" evidence="1">
    <location>
        <begin position="7"/>
        <end position="24"/>
    </location>
</feature>
<dbReference type="PATRIC" id="fig|137591.24.peg.1178"/>
<dbReference type="Proteomes" id="UP000193588">
    <property type="component" value="Unassembled WGS sequence"/>
</dbReference>
<dbReference type="Proteomes" id="UP000032287">
    <property type="component" value="Unassembled WGS sequence"/>
</dbReference>
<protein>
    <submittedName>
        <fullName evidence="3">Uncharacterized protein</fullName>
    </submittedName>
</protein>
<feature type="transmembrane region" description="Helical" evidence="1">
    <location>
        <begin position="30"/>
        <end position="52"/>
    </location>
</feature>
<sequence length="64" mass="7044">MGLAIQVGASAVVMVLFIGLAYVAKTFMWPLWLSIIVFILAFVAVTVLMTLLTMALRPKKEDDD</sequence>
<evidence type="ECO:0000313" key="7">
    <source>
        <dbReference type="Proteomes" id="UP000032287"/>
    </source>
</evidence>
<dbReference type="RefSeq" id="WP_010372458.1">
    <property type="nucleotide sequence ID" value="NZ_BJEF01000004.1"/>
</dbReference>
<evidence type="ECO:0000313" key="11">
    <source>
        <dbReference type="Proteomes" id="UP000320012"/>
    </source>
</evidence>
<dbReference type="OrthoDB" id="2149769at2"/>
<keyword evidence="1" id="KW-0812">Transmembrane</keyword>
<proteinExistence type="predicted"/>
<evidence type="ECO:0000313" key="6">
    <source>
        <dbReference type="EMBL" id="TVV27782.1"/>
    </source>
</evidence>
<dbReference type="EMBL" id="NDXJ01000009">
    <property type="protein sequence ID" value="OSP89324.1"/>
    <property type="molecule type" value="Genomic_DNA"/>
</dbReference>
<dbReference type="Proteomes" id="UP000032289">
    <property type="component" value="Unassembled WGS sequence"/>
</dbReference>
<keyword evidence="7" id="KW-1185">Reference proteome</keyword>
<dbReference type="EMBL" id="CP020928">
    <property type="protein sequence ID" value="AWF96047.1"/>
    <property type="molecule type" value="Genomic_DNA"/>
</dbReference>
<dbReference type="EMBL" id="VNHC01000002">
    <property type="protein sequence ID" value="TVV27782.1"/>
    <property type="molecule type" value="Genomic_DNA"/>
</dbReference>
<name>A0A0D1K5L5_9LACO</name>
<evidence type="ECO:0000313" key="9">
    <source>
        <dbReference type="Proteomes" id="UP000193588"/>
    </source>
</evidence>
<reference evidence="2 10" key="3">
    <citation type="submission" date="2017-04" db="EMBL/GenBank/DDBJ databases">
        <title>Weissella cibaria strain m2 complete genome.</title>
        <authorList>
            <person name="Pan Q."/>
            <person name="Tan M."/>
            <person name="Yao F."/>
            <person name="Su S."/>
        </authorList>
    </citation>
    <scope>NUCLEOTIDE SEQUENCE [LARGE SCALE GENOMIC DNA]</scope>
    <source>
        <strain evidence="2 10">M2</strain>
    </source>
</reference>
<evidence type="ECO:0000313" key="8">
    <source>
        <dbReference type="Proteomes" id="UP000032289"/>
    </source>
</evidence>
<organism evidence="3 7">
    <name type="scientific">Weissella cibaria</name>
    <dbReference type="NCBI Taxonomy" id="137591"/>
    <lineage>
        <taxon>Bacteria</taxon>
        <taxon>Bacillati</taxon>
        <taxon>Bacillota</taxon>
        <taxon>Bacilli</taxon>
        <taxon>Lactobacillales</taxon>
        <taxon>Lactobacillaceae</taxon>
        <taxon>Weissella</taxon>
    </lineage>
</organism>
<dbReference type="STRING" id="137591.AO080_06265"/>
<evidence type="ECO:0000313" key="10">
    <source>
        <dbReference type="Proteomes" id="UP000244870"/>
    </source>
</evidence>
<dbReference type="AlphaFoldDB" id="A0A0D1K5L5"/>
<evidence type="ECO:0000313" key="3">
    <source>
        <dbReference type="EMBL" id="KIU20294.1"/>
    </source>
</evidence>
<reference evidence="6 11" key="4">
    <citation type="submission" date="2019-07" db="EMBL/GenBank/DDBJ databases">
        <title>Genome sequence of Weissella cibaria GK1.</title>
        <authorList>
            <person name="Choi H.-J."/>
        </authorList>
    </citation>
    <scope>NUCLEOTIDE SEQUENCE [LARGE SCALE GENOMIC DNA]</scope>
    <source>
        <strain evidence="6 11">GK1</strain>
    </source>
</reference>
<evidence type="ECO:0000313" key="4">
    <source>
        <dbReference type="EMBL" id="KIU24493.1"/>
    </source>
</evidence>
<dbReference type="Proteomes" id="UP000320012">
    <property type="component" value="Unassembled WGS sequence"/>
</dbReference>
<evidence type="ECO:0000313" key="5">
    <source>
        <dbReference type="EMBL" id="OSP89324.1"/>
    </source>
</evidence>
<evidence type="ECO:0000256" key="1">
    <source>
        <dbReference type="SAM" id="Phobius"/>
    </source>
</evidence>
<evidence type="ECO:0000313" key="2">
    <source>
        <dbReference type="EMBL" id="AWF96047.1"/>
    </source>
</evidence>
<reference evidence="7 8" key="1">
    <citation type="journal article" date="2015" name="Microbiology (Mosc.)">
        <title>Genomics of the Weissella cibaria species with an examination of its metabolic traits.</title>
        <authorList>
            <person name="Lynch K.M."/>
            <person name="Lucid A."/>
            <person name="Arendt E.K."/>
            <person name="Sleator R.D."/>
            <person name="Lucey B."/>
            <person name="Coffey A."/>
        </authorList>
    </citation>
    <scope>NUCLEOTIDE SEQUENCE [LARGE SCALE GENOMIC DNA]</scope>
    <source>
        <strain evidence="4 8">AB3b</strain>
        <strain evidence="3 7">MG1</strain>
    </source>
</reference>
<gene>
    <name evidence="4" type="ORF">ab3b_01209</name>
    <name evidence="2" type="ORF">B6254_1665</name>
    <name evidence="5" type="ORF">B9D04_07100</name>
    <name evidence="6" type="ORF">FO435_07770</name>
    <name evidence="3" type="ORF">QX99_01338</name>
</gene>